<feature type="compositionally biased region" description="Low complexity" evidence="10">
    <location>
        <begin position="25"/>
        <end position="43"/>
    </location>
</feature>
<reference evidence="13" key="2">
    <citation type="journal article" date="2018" name="Nat. Commun.">
        <title>Extreme sensitivity to ultraviolet light in the fungal pathogen causing white-nose syndrome of bats.</title>
        <authorList>
            <person name="Palmer J.M."/>
            <person name="Drees K.P."/>
            <person name="Foster J.T."/>
            <person name="Lindner D.L."/>
        </authorList>
    </citation>
    <scope>NUCLEOTIDE SEQUENCE [LARGE SCALE GENOMIC DNA]</scope>
    <source>
        <strain evidence="13">UAMH 10579</strain>
    </source>
</reference>
<feature type="compositionally biased region" description="Basic and acidic residues" evidence="10">
    <location>
        <begin position="178"/>
        <end position="193"/>
    </location>
</feature>
<dbReference type="SMART" id="SM00401">
    <property type="entry name" value="ZnF_GATA"/>
    <property type="match status" value="1"/>
</dbReference>
<feature type="compositionally biased region" description="Polar residues" evidence="10">
    <location>
        <begin position="626"/>
        <end position="649"/>
    </location>
</feature>
<evidence type="ECO:0000313" key="12">
    <source>
        <dbReference type="EMBL" id="OBT91475.1"/>
    </source>
</evidence>
<evidence type="ECO:0000256" key="1">
    <source>
        <dbReference type="ARBA" id="ARBA00004123"/>
    </source>
</evidence>
<dbReference type="InterPro" id="IPR039355">
    <property type="entry name" value="Transcription_factor_GATA"/>
</dbReference>
<dbReference type="Pfam" id="PF00320">
    <property type="entry name" value="GATA"/>
    <property type="match status" value="1"/>
</dbReference>
<dbReference type="PROSITE" id="PS50114">
    <property type="entry name" value="GATA_ZN_FINGER_2"/>
    <property type="match status" value="1"/>
</dbReference>
<dbReference type="GO" id="GO:0000981">
    <property type="term" value="F:DNA-binding transcription factor activity, RNA polymerase II-specific"/>
    <property type="evidence" value="ECO:0007669"/>
    <property type="project" value="TreeGrafter"/>
</dbReference>
<feature type="compositionally biased region" description="Low complexity" evidence="10">
    <location>
        <begin position="660"/>
        <end position="679"/>
    </location>
</feature>
<keyword evidence="5" id="KW-0805">Transcription regulation</keyword>
<evidence type="ECO:0000256" key="8">
    <source>
        <dbReference type="ARBA" id="ARBA00023242"/>
    </source>
</evidence>
<evidence type="ECO:0000256" key="9">
    <source>
        <dbReference type="PROSITE-ProRule" id="PRU00094"/>
    </source>
</evidence>
<dbReference type="GO" id="GO:0000978">
    <property type="term" value="F:RNA polymerase II cis-regulatory region sequence-specific DNA binding"/>
    <property type="evidence" value="ECO:0007669"/>
    <property type="project" value="TreeGrafter"/>
</dbReference>
<dbReference type="GO" id="GO:0005634">
    <property type="term" value="C:nucleus"/>
    <property type="evidence" value="ECO:0007669"/>
    <property type="project" value="UniProtKB-SubCell"/>
</dbReference>
<dbReference type="GO" id="GO:0000122">
    <property type="term" value="P:negative regulation of transcription by RNA polymerase II"/>
    <property type="evidence" value="ECO:0007669"/>
    <property type="project" value="TreeGrafter"/>
</dbReference>
<feature type="compositionally biased region" description="Polar residues" evidence="10">
    <location>
        <begin position="773"/>
        <end position="792"/>
    </location>
</feature>
<name>A0A1B8G6M6_9PEZI</name>
<keyword evidence="2" id="KW-0479">Metal-binding</keyword>
<dbReference type="PANTHER" id="PTHR10071:SF281">
    <property type="entry name" value="BOX A-BINDING FACTOR-RELATED"/>
    <property type="match status" value="1"/>
</dbReference>
<feature type="region of interest" description="Disordered" evidence="10">
    <location>
        <begin position="562"/>
        <end position="688"/>
    </location>
</feature>
<feature type="compositionally biased region" description="Low complexity" evidence="10">
    <location>
        <begin position="826"/>
        <end position="843"/>
    </location>
</feature>
<dbReference type="PANTHER" id="PTHR10071">
    <property type="entry name" value="TRANSCRIPTION FACTOR GATA FAMILY MEMBER"/>
    <property type="match status" value="1"/>
</dbReference>
<feature type="region of interest" description="Disordered" evidence="10">
    <location>
        <begin position="765"/>
        <end position="843"/>
    </location>
</feature>
<feature type="region of interest" description="Disordered" evidence="10">
    <location>
        <begin position="290"/>
        <end position="309"/>
    </location>
</feature>
<gene>
    <name evidence="12" type="ORF">VE01_10552</name>
</gene>
<dbReference type="CDD" id="cd00202">
    <property type="entry name" value="ZnF_GATA"/>
    <property type="match status" value="1"/>
</dbReference>
<dbReference type="STRING" id="342668.A0A1B8G6M6"/>
<evidence type="ECO:0000256" key="5">
    <source>
        <dbReference type="ARBA" id="ARBA00023015"/>
    </source>
</evidence>
<dbReference type="FunFam" id="3.30.50.10:FF:000007">
    <property type="entry name" value="Nitrogen regulatory AreA, N-terminal"/>
    <property type="match status" value="1"/>
</dbReference>
<reference evidence="12 13" key="1">
    <citation type="submission" date="2016-03" db="EMBL/GenBank/DDBJ databases">
        <title>Comparative genomics of Pseudogymnoascus destructans, the fungus causing white-nose syndrome of bats.</title>
        <authorList>
            <person name="Palmer J.M."/>
            <person name="Drees K.P."/>
            <person name="Foster J.T."/>
            <person name="Lindner D.L."/>
        </authorList>
    </citation>
    <scope>NUCLEOTIDE SEQUENCE [LARGE SCALE GENOMIC DNA]</scope>
    <source>
        <strain evidence="12 13">UAMH 10579</strain>
    </source>
</reference>
<dbReference type="EMBL" id="KV460290">
    <property type="protein sequence ID" value="OBT91475.1"/>
    <property type="molecule type" value="Genomic_DNA"/>
</dbReference>
<feature type="compositionally biased region" description="Polar residues" evidence="10">
    <location>
        <begin position="405"/>
        <end position="420"/>
    </location>
</feature>
<dbReference type="SUPFAM" id="SSF57716">
    <property type="entry name" value="Glucocorticoid receptor-like (DNA-binding domain)"/>
    <property type="match status" value="1"/>
</dbReference>
<keyword evidence="3 9" id="KW-0863">Zinc-finger</keyword>
<dbReference type="InterPro" id="IPR013860">
    <property type="entry name" value="AreA_GATA"/>
</dbReference>
<accession>A0A1B8G6M6</accession>
<dbReference type="PRINTS" id="PR00619">
    <property type="entry name" value="GATAZNFINGER"/>
</dbReference>
<evidence type="ECO:0000256" key="6">
    <source>
        <dbReference type="ARBA" id="ARBA00023063"/>
    </source>
</evidence>
<dbReference type="InterPro" id="IPR013088">
    <property type="entry name" value="Znf_NHR/GATA"/>
</dbReference>
<keyword evidence="6" id="KW-0534">Nitrate assimilation</keyword>
<keyword evidence="13" id="KW-1185">Reference proteome</keyword>
<feature type="region of interest" description="Disordered" evidence="10">
    <location>
        <begin position="176"/>
        <end position="200"/>
    </location>
</feature>
<dbReference type="Proteomes" id="UP000091956">
    <property type="component" value="Unassembled WGS sequence"/>
</dbReference>
<dbReference type="OrthoDB" id="515401at2759"/>
<feature type="region of interest" description="Disordered" evidence="10">
    <location>
        <begin position="405"/>
        <end position="426"/>
    </location>
</feature>
<feature type="compositionally biased region" description="Basic and acidic residues" evidence="10">
    <location>
        <begin position="611"/>
        <end position="621"/>
    </location>
</feature>
<dbReference type="GO" id="GO:0045944">
    <property type="term" value="P:positive regulation of transcription by RNA polymerase II"/>
    <property type="evidence" value="ECO:0007669"/>
    <property type="project" value="TreeGrafter"/>
</dbReference>
<feature type="compositionally biased region" description="Basic and acidic residues" evidence="10">
    <location>
        <begin position="290"/>
        <end position="300"/>
    </location>
</feature>
<dbReference type="AlphaFoldDB" id="A0A1B8G6M6"/>
<feature type="compositionally biased region" description="Polar residues" evidence="10">
    <location>
        <begin position="810"/>
        <end position="825"/>
    </location>
</feature>
<feature type="region of interest" description="Disordered" evidence="10">
    <location>
        <begin position="1"/>
        <end position="106"/>
    </location>
</feature>
<dbReference type="GeneID" id="28843938"/>
<feature type="domain" description="GATA-type" evidence="11">
    <location>
        <begin position="697"/>
        <end position="744"/>
    </location>
</feature>
<evidence type="ECO:0000256" key="3">
    <source>
        <dbReference type="ARBA" id="ARBA00022771"/>
    </source>
</evidence>
<dbReference type="Gene3D" id="3.30.50.10">
    <property type="entry name" value="Erythroid Transcription Factor GATA-1, subunit A"/>
    <property type="match status" value="1"/>
</dbReference>
<sequence>MASTQYGERGGFADQQHDLYDFSGAAHPSAATTTTASSNAHATTQHDYRFPRRPPGGRQNLQQIPPHQQYRDTYDDSYDETVDDSITSERRDFATTTTTTPPPGTARKEMLRETIFPTWKDGASGAAELDSPDEMQRRDPLATQIWRLYSKTKKQLPNQERMENLTWRMMAMSLRKRRQEEEAAAAREEEEQRNASAPSGIAQLRNSMHQGDESPDNMSIDEFIFSNMASPTDMSPPDLRDNRQPSAVASAIPIKMRKEPVTAFAPQSVPVTQHQDEFSYVQRHVRKTSIDERRPRKRPADFSPHVPPIGITIPNHSEMDADLNEYSLNDQYGMLNQHSHHHSVPFNLDTYNLDQEQIMNSAGQYQQNYGFSPSQSPLVPYGAFPNMYNNASMGPSSLNSNDFYSPPASNYPSAGSTPQVGNEGDRQMYFNQGMDMRQQQRPQNFRRNPSNLSNSLGPQYMYNQNGNAMYSSSYTGSGAFGMQQHIDPSQVFQHDNMQSPGVTMGTQDSSYNLDVDSDGEETEGTAFADRTLMNSNDYSLSPMEDANMGLAWDATLPGQFNTQAARYPGGPPRKQVTIGGTTSEISPLDWDDSGGSLGRSHTHASSASISDYRRNGSDRRQKIPRTASTPNVPAAQQTIFDGQTAQSTPNSPPDMTGNMSGFSSVAPSRPSSPAPKGSSTNLSAAGGPADPGVPTTCTNCFTQTTPLWRRNPEGHPLCNACGLFLKLHGVVRPLSLKTDVIKKRNRGSGATTTAVPLISSTSTRNVKKIGSAGPSSGANTNGTNTRKNSSAAITHLASAGASPNAPLDSESPQSVAGAQGSNSTAGSTPTSYHGSTTSSSGVKGVVPIAAAPPKSTPGLGAGAGGVGVPRVVAVAVPPKRQRRHSKSASAADGGGGMDVDDRNTMSAVGMSSLSSAEKGAGAGGMVRGPLQGAMGMGQAGLGMLGSSVAGMGVGISGGAGAFGGGQRPGGGVGGMGQAALGGMGQGAPGGQGTSARSQEWEWLTMSL</sequence>
<dbReference type="GO" id="GO:0042128">
    <property type="term" value="P:nitrate assimilation"/>
    <property type="evidence" value="ECO:0007669"/>
    <property type="project" value="UniProtKB-KW"/>
</dbReference>
<evidence type="ECO:0000313" key="13">
    <source>
        <dbReference type="Proteomes" id="UP000091956"/>
    </source>
</evidence>
<organism evidence="12 13">
    <name type="scientific">Pseudogymnoascus verrucosus</name>
    <dbReference type="NCBI Taxonomy" id="342668"/>
    <lineage>
        <taxon>Eukaryota</taxon>
        <taxon>Fungi</taxon>
        <taxon>Dikarya</taxon>
        <taxon>Ascomycota</taxon>
        <taxon>Pezizomycotina</taxon>
        <taxon>Leotiomycetes</taxon>
        <taxon>Thelebolales</taxon>
        <taxon>Thelebolaceae</taxon>
        <taxon>Pseudogymnoascus</taxon>
    </lineage>
</organism>
<proteinExistence type="predicted"/>
<keyword evidence="4" id="KW-0862">Zinc</keyword>
<evidence type="ECO:0000259" key="11">
    <source>
        <dbReference type="PROSITE" id="PS50114"/>
    </source>
</evidence>
<dbReference type="Pfam" id="PF08550">
    <property type="entry name" value="GATA_AreA"/>
    <property type="match status" value="1"/>
</dbReference>
<keyword evidence="7" id="KW-0804">Transcription</keyword>
<comment type="subcellular location">
    <subcellularLocation>
        <location evidence="1">Nucleus</location>
    </subcellularLocation>
</comment>
<dbReference type="GO" id="GO:0008270">
    <property type="term" value="F:zinc ion binding"/>
    <property type="evidence" value="ECO:0007669"/>
    <property type="project" value="UniProtKB-KW"/>
</dbReference>
<feature type="region of interest" description="Disordered" evidence="10">
    <location>
        <begin position="877"/>
        <end position="899"/>
    </location>
</feature>
<evidence type="ECO:0000256" key="10">
    <source>
        <dbReference type="SAM" id="MobiDB-lite"/>
    </source>
</evidence>
<protein>
    <recommendedName>
        <fullName evidence="11">GATA-type domain-containing protein</fullName>
    </recommendedName>
</protein>
<evidence type="ECO:0000256" key="7">
    <source>
        <dbReference type="ARBA" id="ARBA00023163"/>
    </source>
</evidence>
<dbReference type="InterPro" id="IPR000679">
    <property type="entry name" value="Znf_GATA"/>
</dbReference>
<evidence type="ECO:0000256" key="2">
    <source>
        <dbReference type="ARBA" id="ARBA00022723"/>
    </source>
</evidence>
<evidence type="ECO:0000256" key="4">
    <source>
        <dbReference type="ARBA" id="ARBA00022833"/>
    </source>
</evidence>
<dbReference type="PROSITE" id="PS00344">
    <property type="entry name" value="GATA_ZN_FINGER_1"/>
    <property type="match status" value="1"/>
</dbReference>
<dbReference type="RefSeq" id="XP_018125208.1">
    <property type="nucleotide sequence ID" value="XM_018279949.2"/>
</dbReference>
<keyword evidence="8" id="KW-0539">Nucleus</keyword>